<gene>
    <name evidence="2" type="ORF">DXX93_13905</name>
</gene>
<keyword evidence="1" id="KW-0472">Membrane</keyword>
<feature type="transmembrane region" description="Helical" evidence="1">
    <location>
        <begin position="175"/>
        <end position="199"/>
    </location>
</feature>
<dbReference type="EMBL" id="QUOU01000001">
    <property type="protein sequence ID" value="REL27546.1"/>
    <property type="molecule type" value="Genomic_DNA"/>
</dbReference>
<dbReference type="AlphaFoldDB" id="A0A3E0TSC9"/>
<dbReference type="Proteomes" id="UP000256478">
    <property type="component" value="Unassembled WGS sequence"/>
</dbReference>
<dbReference type="RefSeq" id="WP_116008622.1">
    <property type="nucleotide sequence ID" value="NZ_QUOU01000001.1"/>
</dbReference>
<sequence>MFNQVISFVLKKQLPLLLCIITISCSSNNLCYASGEYVSSVTISNNQIDSSYIQHLDNLPHEIEHALREIKYSINEIKSSQADLDEELFYKQFALSKIELNKQLANLITLIIYFNKMENTQGGSKENLNANLELLNNAVIELKNTTEMISKVSSQNELQRAIENFKESIQNKSHWVDWTTVFVSFIASGIALFGVWFSLNKKEKSEKKAKDEKQRKAIRMLDLELSKRWMRQVYPLLQAIFSNKPSDEFNKFKSNFETAMHLKLVPHDFVFIEQVAHVTDNYTHLPSHILKKCLLVHYQLHDLSDEISILQDFCQLELNRLGATQSVNRLSLVDISNKPQVKSSWQMINKP</sequence>
<evidence type="ECO:0000313" key="3">
    <source>
        <dbReference type="Proteomes" id="UP000256478"/>
    </source>
</evidence>
<name>A0A3E0TSC9_9GAMM</name>
<accession>A0A3E0TSC9</accession>
<protein>
    <submittedName>
        <fullName evidence="2">Uncharacterized protein</fullName>
    </submittedName>
</protein>
<keyword evidence="1" id="KW-1133">Transmembrane helix</keyword>
<evidence type="ECO:0000256" key="1">
    <source>
        <dbReference type="SAM" id="Phobius"/>
    </source>
</evidence>
<proteinExistence type="predicted"/>
<reference evidence="2 3" key="1">
    <citation type="submission" date="2018-08" db="EMBL/GenBank/DDBJ databases">
        <title>Thalassotalea euphylliae genome.</title>
        <authorList>
            <person name="Summers S."/>
            <person name="Rice S.A."/>
            <person name="Freckelton M.L."/>
            <person name="Nedved B.T."/>
            <person name="Hadfield M.G."/>
        </authorList>
    </citation>
    <scope>NUCLEOTIDE SEQUENCE [LARGE SCALE GENOMIC DNA]</scope>
    <source>
        <strain evidence="2 3">H1</strain>
    </source>
</reference>
<evidence type="ECO:0000313" key="2">
    <source>
        <dbReference type="EMBL" id="REL27546.1"/>
    </source>
</evidence>
<organism evidence="2 3">
    <name type="scientific">Thalassotalea euphylliae</name>
    <dbReference type="NCBI Taxonomy" id="1655234"/>
    <lineage>
        <taxon>Bacteria</taxon>
        <taxon>Pseudomonadati</taxon>
        <taxon>Pseudomonadota</taxon>
        <taxon>Gammaproteobacteria</taxon>
        <taxon>Alteromonadales</taxon>
        <taxon>Colwelliaceae</taxon>
        <taxon>Thalassotalea</taxon>
    </lineage>
</organism>
<comment type="caution">
    <text evidence="2">The sequence shown here is derived from an EMBL/GenBank/DDBJ whole genome shotgun (WGS) entry which is preliminary data.</text>
</comment>
<keyword evidence="1" id="KW-0812">Transmembrane</keyword>